<evidence type="ECO:0000313" key="2">
    <source>
        <dbReference type="EMBL" id="PTB39348.1"/>
    </source>
</evidence>
<feature type="signal peptide" evidence="1">
    <location>
        <begin position="1"/>
        <end position="28"/>
    </location>
</feature>
<keyword evidence="3" id="KW-1185">Reference proteome</keyword>
<dbReference type="AlphaFoldDB" id="A0A2T3Z3E5"/>
<gene>
    <name evidence="2" type="ORF">M441DRAFT_48527</name>
</gene>
<proteinExistence type="predicted"/>
<organism evidence="2 3">
    <name type="scientific">Trichoderma asperellum (strain ATCC 204424 / CBS 433.97 / NBRC 101777)</name>
    <dbReference type="NCBI Taxonomy" id="1042311"/>
    <lineage>
        <taxon>Eukaryota</taxon>
        <taxon>Fungi</taxon>
        <taxon>Dikarya</taxon>
        <taxon>Ascomycota</taxon>
        <taxon>Pezizomycotina</taxon>
        <taxon>Sordariomycetes</taxon>
        <taxon>Hypocreomycetidae</taxon>
        <taxon>Hypocreales</taxon>
        <taxon>Hypocreaceae</taxon>
        <taxon>Trichoderma</taxon>
    </lineage>
</organism>
<sequence length="279" mass="29956">MVMPVAVCLMLLHVLSFLIRLGGHRVLAFCADTPRHDAAQRSIGIDPAGVSQPLVTSPTHAGASAMGKSCSMCGHGALLVCAETAIAFRDKCGLLLIDLGLVLETYTREASSLSAASVPLHDYVLQTADKGDCMQAYKSRLSFAEEQALRGLHRDSPAASSPLESSYKLARIVSGKPSEARLPCGIQPVHPIPPMDLVSDPSRSYRAPLLPLLTPGLSARQRDAPPLVASLELQGFGGRWLGEPESGSGTPAQHHLLKAPMRNVSRYLDARRWWINLAR</sequence>
<reference evidence="2 3" key="1">
    <citation type="submission" date="2016-07" db="EMBL/GenBank/DDBJ databases">
        <title>Multiple horizontal gene transfer events from other fungi enriched the ability of initially mycotrophic Trichoderma (Ascomycota) to feed on dead plant biomass.</title>
        <authorList>
            <consortium name="DOE Joint Genome Institute"/>
            <person name="Aerts A."/>
            <person name="Atanasova L."/>
            <person name="Chenthamara K."/>
            <person name="Zhang J."/>
            <person name="Grujic M."/>
            <person name="Henrissat B."/>
            <person name="Kuo A."/>
            <person name="Salamov A."/>
            <person name="Lipzen A."/>
            <person name="Labutti K."/>
            <person name="Barry K."/>
            <person name="Miao Y."/>
            <person name="Rahimi M.J."/>
            <person name="Shen Q."/>
            <person name="Grigoriev I.V."/>
            <person name="Kubicek C.P."/>
            <person name="Druzhinina I.S."/>
        </authorList>
    </citation>
    <scope>NUCLEOTIDE SEQUENCE [LARGE SCALE GENOMIC DNA]</scope>
    <source>
        <strain evidence="2 3">CBS 433.97</strain>
    </source>
</reference>
<evidence type="ECO:0000256" key="1">
    <source>
        <dbReference type="SAM" id="SignalP"/>
    </source>
</evidence>
<evidence type="ECO:0000313" key="3">
    <source>
        <dbReference type="Proteomes" id="UP000240493"/>
    </source>
</evidence>
<name>A0A2T3Z3E5_TRIA4</name>
<feature type="chain" id="PRO_5015536016" evidence="1">
    <location>
        <begin position="29"/>
        <end position="279"/>
    </location>
</feature>
<dbReference type="OrthoDB" id="10633011at2759"/>
<accession>A0A2T3Z3E5</accession>
<protein>
    <submittedName>
        <fullName evidence="2">Uncharacterized protein</fullName>
    </submittedName>
</protein>
<dbReference type="Proteomes" id="UP000240493">
    <property type="component" value="Unassembled WGS sequence"/>
</dbReference>
<keyword evidence="1" id="KW-0732">Signal</keyword>
<dbReference type="EMBL" id="KZ679264">
    <property type="protein sequence ID" value="PTB39348.1"/>
    <property type="molecule type" value="Genomic_DNA"/>
</dbReference>